<reference evidence="2 3" key="1">
    <citation type="submission" date="2021-05" db="EMBL/GenBank/DDBJ databases">
        <title>A Polyphasic approach of four new species of the genus Ohtaekwangia: Ohtaekwangia histidinii sp. nov., Ohtaekwangia cretensis sp. nov., Ohtaekwangia indiensis sp. nov., Ohtaekwangia reichenbachii sp. nov. from diverse environment.</title>
        <authorList>
            <person name="Octaviana S."/>
        </authorList>
    </citation>
    <scope>NUCLEOTIDE SEQUENCE [LARGE SCALE GENOMIC DNA]</scope>
    <source>
        <strain evidence="2 3">PWU37</strain>
    </source>
</reference>
<name>A0AAP2GLX5_9BACT</name>
<feature type="region of interest" description="Disordered" evidence="1">
    <location>
        <begin position="152"/>
        <end position="171"/>
    </location>
</feature>
<keyword evidence="3" id="KW-1185">Reference proteome</keyword>
<protein>
    <submittedName>
        <fullName evidence="2">Uncharacterized protein</fullName>
    </submittedName>
</protein>
<evidence type="ECO:0000256" key="1">
    <source>
        <dbReference type="SAM" id="MobiDB-lite"/>
    </source>
</evidence>
<sequence length="171" mass="18030">DLFCPPTSISKTCFNYTSRPLGISLIPSSIGNAKDLLVRVLIPRTGSPRPRVVSVANPFGLSRGLMLNPGDQYEMIFKKAMAIADLQLSTSSESVTIAYYKLEQTGETVSRQPQYGYVLIKVLTLQPGELLTPITYENVNIPVTKITITAGSCTTSGGGGEGGGGEGGGGE</sequence>
<organism evidence="2 3">
    <name type="scientific">Dawidia soli</name>
    <dbReference type="NCBI Taxonomy" id="2782352"/>
    <lineage>
        <taxon>Bacteria</taxon>
        <taxon>Pseudomonadati</taxon>
        <taxon>Bacteroidota</taxon>
        <taxon>Cytophagia</taxon>
        <taxon>Cytophagales</taxon>
        <taxon>Chryseotaleaceae</taxon>
        <taxon>Dawidia</taxon>
    </lineage>
</organism>
<feature type="non-terminal residue" evidence="2">
    <location>
        <position position="171"/>
    </location>
</feature>
<dbReference type="EMBL" id="JAHESC010000114">
    <property type="protein sequence ID" value="MBT1690890.1"/>
    <property type="molecule type" value="Genomic_DNA"/>
</dbReference>
<comment type="caution">
    <text evidence="2">The sequence shown here is derived from an EMBL/GenBank/DDBJ whole genome shotgun (WGS) entry which is preliminary data.</text>
</comment>
<evidence type="ECO:0000313" key="3">
    <source>
        <dbReference type="Proteomes" id="UP001319180"/>
    </source>
</evidence>
<feature type="non-terminal residue" evidence="2">
    <location>
        <position position="1"/>
    </location>
</feature>
<dbReference type="Proteomes" id="UP001319180">
    <property type="component" value="Unassembled WGS sequence"/>
</dbReference>
<accession>A0AAP2GLX5</accession>
<feature type="compositionally biased region" description="Gly residues" evidence="1">
    <location>
        <begin position="156"/>
        <end position="171"/>
    </location>
</feature>
<dbReference type="RefSeq" id="WP_254094799.1">
    <property type="nucleotide sequence ID" value="NZ_JAHESC010000114.1"/>
</dbReference>
<proteinExistence type="predicted"/>
<evidence type="ECO:0000313" key="2">
    <source>
        <dbReference type="EMBL" id="MBT1690890.1"/>
    </source>
</evidence>
<gene>
    <name evidence="2" type="ORF">KK078_30300</name>
</gene>
<dbReference type="AlphaFoldDB" id="A0AAP2GLX5"/>